<dbReference type="InterPro" id="IPR039426">
    <property type="entry name" value="TonB-dep_rcpt-like"/>
</dbReference>
<evidence type="ECO:0000256" key="1">
    <source>
        <dbReference type="ARBA" id="ARBA00004571"/>
    </source>
</evidence>
<dbReference type="InterPro" id="IPR037066">
    <property type="entry name" value="Plug_dom_sf"/>
</dbReference>
<keyword evidence="4 8" id="KW-0812">Transmembrane</keyword>
<reference evidence="13 14" key="1">
    <citation type="submission" date="2012-09" db="EMBL/GenBank/DDBJ databases">
        <title>The Genome Sequence of Bacteroides oleiciplenus YIT 12058.</title>
        <authorList>
            <consortium name="The Broad Institute Genome Sequencing Platform"/>
            <person name="Earl A."/>
            <person name="Ward D."/>
            <person name="Feldgarden M."/>
            <person name="Gevers D."/>
            <person name="Morotomi M."/>
            <person name="Walker B."/>
            <person name="Young S.K."/>
            <person name="Zeng Q."/>
            <person name="Gargeya S."/>
            <person name="Fitzgerald M."/>
            <person name="Haas B."/>
            <person name="Abouelleil A."/>
            <person name="Alvarado L."/>
            <person name="Arachchi H.M."/>
            <person name="Berlin A.M."/>
            <person name="Chapman S.B."/>
            <person name="Goldberg J."/>
            <person name="Griggs A."/>
            <person name="Gujja S."/>
            <person name="Hansen M."/>
            <person name="Howarth C."/>
            <person name="Imamovic A."/>
            <person name="Larimer J."/>
            <person name="McCowen C."/>
            <person name="Montmayeur A."/>
            <person name="Murphy C."/>
            <person name="Neiman D."/>
            <person name="Pearson M."/>
            <person name="Priest M."/>
            <person name="Roberts A."/>
            <person name="Saif S."/>
            <person name="Shea T."/>
            <person name="Sisk P."/>
            <person name="Sykes S."/>
            <person name="Wortman J."/>
            <person name="Nusbaum C."/>
            <person name="Birren B."/>
        </authorList>
    </citation>
    <scope>NUCLEOTIDE SEQUENCE [LARGE SCALE GENOMIC DNA]</scope>
    <source>
        <strain evidence="13 14">YIT 12058</strain>
    </source>
</reference>
<evidence type="ECO:0000256" key="2">
    <source>
        <dbReference type="ARBA" id="ARBA00022448"/>
    </source>
</evidence>
<accession>K9E5K6</accession>
<comment type="caution">
    <text evidence="13">The sequence shown here is derived from an EMBL/GenBank/DDBJ whole genome shotgun (WGS) entry which is preliminary data.</text>
</comment>
<dbReference type="InterPro" id="IPR008969">
    <property type="entry name" value="CarboxyPept-like_regulatory"/>
</dbReference>
<evidence type="ECO:0000256" key="8">
    <source>
        <dbReference type="PROSITE-ProRule" id="PRU01360"/>
    </source>
</evidence>
<evidence type="ECO:0000313" key="13">
    <source>
        <dbReference type="EMBL" id="EKU91116.1"/>
    </source>
</evidence>
<sequence>MKNFFLNVKKVRTRRILFTLCATLCSLSLSAQSKTIKGKVVDMTGESVIGVNILEKGTTNGVITDLDGNFTLQVSPNTTLLFTYVGYLSQEIEVKDQTFLNVRMEEDSKTIEEVVVVGYGTQKKADLTSAISTLNPTEVLKAPGGIENALQGNVAGVNVSGGKIRIRGTSSITGNTDPLWVIDGIIGSASDVPNDDEIASIQVLKDAASAAIYGVRGANGVIVVTTKRGKEGAPRISFNAYVGTGTQQKKLKMLNSYDYAVYANELYYNAATPEARADGSWADLVPARNAKPSQQEYDTDWWDEFFFDNVYQKYDLSVSGASKLLNYNFGATYTSDQRQGVERGSEGQNIFANMEGTYGRLTYGGRIRVNHNSSKGTATGSLQNILQSVPNIPVRDPAYNDINNGYYNAMGDHDDGIDIPNQAFFINEDRNRRRYWSGQANVYTQIQIFDWLNFKVNYNYSFYSDFYEHFRPRFTLDSGGGGGVQNYNLLETSSNRNWRQQVEGLLNYNKSFGMHSLSGVIGLVSERYSSNDSSFSGRSQEQTDFGVAQVFQDNVTGSGSRSDEAYYSVLARVMYNYAGKYMFTANFRADESSKFAPGNRWGYFPSFSVGWRVSEESWMKEHTSSWLNDLKLRATLGWIGSSIGVGNYAYQSTVSVSGFTYSFGPQSLNMGDTAVPAPRPSSIANRNLSWEKTRDMGVGFDLTTFDNRLSVTFDYYNRKVSDMLLNVNLPYSVGISTSVMQNVGSMTNWGLELAATWRDQKGDFTYSISPNLSFYRNKVNDMGPLDVLTGGYLTLGGTNVTRTRVGYPVAQFWGLQTDGLFQTDAEAAAYTNSKGERLQPSAAAGDLKYIDRDGNGKIDEDDKTCIGSSIPDLSVGLNVSLGYKGFDFSMLLQGDLGIDTYNNFKQTLLHGKALHNQLADIKNAFRAEDVTFTTRGGETITLPKNTNTSIPRIVYGDPNQNSMRASDYFVENASYIRCNNITLGYTFPKQLMQKVTVDHLRIYVGIKNPFTITSYSMFDPQVPNGGSTLDRGVDGRFYDFTGTFWSQREYFAGIQLTF</sequence>
<keyword evidence="5 9" id="KW-0798">TonB box</keyword>
<dbReference type="InterPro" id="IPR023997">
    <property type="entry name" value="TonB-dep_OMP_SusC/RagA_CS"/>
</dbReference>
<keyword evidence="2 8" id="KW-0813">Transport</keyword>
<evidence type="ECO:0000256" key="9">
    <source>
        <dbReference type="RuleBase" id="RU003357"/>
    </source>
</evidence>
<dbReference type="AlphaFoldDB" id="K9E5K6"/>
<dbReference type="SUPFAM" id="SSF56935">
    <property type="entry name" value="Porins"/>
    <property type="match status" value="1"/>
</dbReference>
<keyword evidence="14" id="KW-1185">Reference proteome</keyword>
<evidence type="ECO:0000259" key="11">
    <source>
        <dbReference type="Pfam" id="PF00593"/>
    </source>
</evidence>
<dbReference type="Pfam" id="PF07715">
    <property type="entry name" value="Plug"/>
    <property type="match status" value="1"/>
</dbReference>
<evidence type="ECO:0000256" key="3">
    <source>
        <dbReference type="ARBA" id="ARBA00022452"/>
    </source>
</evidence>
<dbReference type="Pfam" id="PF00593">
    <property type="entry name" value="TonB_dep_Rec_b-barrel"/>
    <property type="match status" value="1"/>
</dbReference>
<dbReference type="eggNOG" id="COG1629">
    <property type="taxonomic scope" value="Bacteria"/>
</dbReference>
<evidence type="ECO:0000256" key="10">
    <source>
        <dbReference type="SAM" id="SignalP"/>
    </source>
</evidence>
<feature type="signal peptide" evidence="10">
    <location>
        <begin position="1"/>
        <end position="31"/>
    </location>
</feature>
<evidence type="ECO:0000256" key="5">
    <source>
        <dbReference type="ARBA" id="ARBA00023077"/>
    </source>
</evidence>
<proteinExistence type="inferred from homology"/>
<dbReference type="HOGENOM" id="CLU_004317_0_1_10"/>
<evidence type="ECO:0000313" key="14">
    <source>
        <dbReference type="Proteomes" id="UP000009872"/>
    </source>
</evidence>
<dbReference type="NCBIfam" id="TIGR04056">
    <property type="entry name" value="OMP_RagA_SusC"/>
    <property type="match status" value="1"/>
</dbReference>
<dbReference type="Pfam" id="PF13715">
    <property type="entry name" value="CarbopepD_reg_2"/>
    <property type="match status" value="1"/>
</dbReference>
<dbReference type="InterPro" id="IPR036942">
    <property type="entry name" value="Beta-barrel_TonB_sf"/>
</dbReference>
<evidence type="ECO:0000256" key="6">
    <source>
        <dbReference type="ARBA" id="ARBA00023136"/>
    </source>
</evidence>
<dbReference type="RefSeq" id="WP_009130092.1">
    <property type="nucleotide sequence ID" value="NZ_JH992941.1"/>
</dbReference>
<dbReference type="NCBIfam" id="TIGR04057">
    <property type="entry name" value="SusC_RagA_signa"/>
    <property type="match status" value="1"/>
</dbReference>
<organism evidence="13 14">
    <name type="scientific">Bacteroides oleiciplenus YIT 12058</name>
    <dbReference type="NCBI Taxonomy" id="742727"/>
    <lineage>
        <taxon>Bacteria</taxon>
        <taxon>Pseudomonadati</taxon>
        <taxon>Bacteroidota</taxon>
        <taxon>Bacteroidia</taxon>
        <taxon>Bacteroidales</taxon>
        <taxon>Bacteroidaceae</taxon>
        <taxon>Bacteroides</taxon>
    </lineage>
</organism>
<dbReference type="InterPro" id="IPR012910">
    <property type="entry name" value="Plug_dom"/>
</dbReference>
<dbReference type="Gene3D" id="2.60.40.1120">
    <property type="entry name" value="Carboxypeptidase-like, regulatory domain"/>
    <property type="match status" value="1"/>
</dbReference>
<dbReference type="OrthoDB" id="9768177at2"/>
<comment type="similarity">
    <text evidence="8 9">Belongs to the TonB-dependent receptor family.</text>
</comment>
<dbReference type="FunFam" id="2.60.40.1120:FF:000003">
    <property type="entry name" value="Outer membrane protein Omp121"/>
    <property type="match status" value="1"/>
</dbReference>
<keyword evidence="7 8" id="KW-0998">Cell outer membrane</keyword>
<dbReference type="Gene3D" id="2.40.170.20">
    <property type="entry name" value="TonB-dependent receptor, beta-barrel domain"/>
    <property type="match status" value="1"/>
</dbReference>
<feature type="domain" description="TonB-dependent receptor plug" evidence="12">
    <location>
        <begin position="124"/>
        <end position="221"/>
    </location>
</feature>
<keyword evidence="6 8" id="KW-0472">Membrane</keyword>
<dbReference type="Gene3D" id="2.170.130.10">
    <property type="entry name" value="TonB-dependent receptor, plug domain"/>
    <property type="match status" value="1"/>
</dbReference>
<dbReference type="InterPro" id="IPR000531">
    <property type="entry name" value="Beta-barrel_TonB"/>
</dbReference>
<dbReference type="PATRIC" id="fig|742727.4.peg.2588"/>
<dbReference type="EMBL" id="ADLF01000009">
    <property type="protein sequence ID" value="EKU91116.1"/>
    <property type="molecule type" value="Genomic_DNA"/>
</dbReference>
<keyword evidence="3 8" id="KW-1134">Transmembrane beta strand</keyword>
<dbReference type="InterPro" id="IPR023996">
    <property type="entry name" value="TonB-dep_OMP_SusC/RagA"/>
</dbReference>
<comment type="subcellular location">
    <subcellularLocation>
        <location evidence="1 8">Cell outer membrane</location>
        <topology evidence="1 8">Multi-pass membrane protein</topology>
    </subcellularLocation>
</comment>
<feature type="chain" id="PRO_5003926541" evidence="10">
    <location>
        <begin position="32"/>
        <end position="1058"/>
    </location>
</feature>
<protein>
    <submittedName>
        <fullName evidence="13">SusC/RagA family TonB-linked outer membrane protein</fullName>
    </submittedName>
</protein>
<dbReference type="STRING" id="742727.HMPREF9447_02534"/>
<keyword evidence="10" id="KW-0732">Signal</keyword>
<feature type="domain" description="TonB-dependent receptor-like beta-barrel" evidence="11">
    <location>
        <begin position="396"/>
        <end position="1008"/>
    </location>
</feature>
<evidence type="ECO:0000256" key="4">
    <source>
        <dbReference type="ARBA" id="ARBA00022692"/>
    </source>
</evidence>
<name>K9E5K6_9BACE</name>
<evidence type="ECO:0000259" key="12">
    <source>
        <dbReference type="Pfam" id="PF07715"/>
    </source>
</evidence>
<dbReference type="PROSITE" id="PS52016">
    <property type="entry name" value="TONB_DEPENDENT_REC_3"/>
    <property type="match status" value="1"/>
</dbReference>
<gene>
    <name evidence="13" type="ORF">HMPREF9447_02534</name>
</gene>
<dbReference type="SUPFAM" id="SSF49464">
    <property type="entry name" value="Carboxypeptidase regulatory domain-like"/>
    <property type="match status" value="1"/>
</dbReference>
<dbReference type="Proteomes" id="UP000009872">
    <property type="component" value="Unassembled WGS sequence"/>
</dbReference>
<dbReference type="GO" id="GO:0009279">
    <property type="term" value="C:cell outer membrane"/>
    <property type="evidence" value="ECO:0007669"/>
    <property type="project" value="UniProtKB-SubCell"/>
</dbReference>
<evidence type="ECO:0000256" key="7">
    <source>
        <dbReference type="ARBA" id="ARBA00023237"/>
    </source>
</evidence>